<sequence>MKILKVSKKVKLGLCIISSTPLIFVNPAFGLDLNIDRFFKDVIGEVEEYAEIFKTEVEEDILASWEGIKADAQSAINSSLGDMGIPNTVKAGEQLMEEIGDKQTITQKIIRASELERLIFRQSVEAILSKKGQAKLLEGAYATEKVALTSKQNAQSNDSIAKESQVADSSQDVLKAISNQQAILSEQNSQIVWMLGKQRSDNVNERLARAQSNLMLGQIAEHQSSDSRGKRLQRNADTATVIELGTMLQLDVSRKY</sequence>
<geneLocation type="plasmid" evidence="2">
    <name>Plasmid1 dna</name>
</geneLocation>
<organism evidence="1 2">
    <name type="scientific">Calothrix parasitica NIES-267</name>
    <dbReference type="NCBI Taxonomy" id="1973488"/>
    <lineage>
        <taxon>Bacteria</taxon>
        <taxon>Bacillati</taxon>
        <taxon>Cyanobacteriota</taxon>
        <taxon>Cyanophyceae</taxon>
        <taxon>Nostocales</taxon>
        <taxon>Calotrichaceae</taxon>
        <taxon>Calothrix</taxon>
    </lineage>
</organism>
<gene>
    <name evidence="1" type="ORF">NIES267_71240</name>
</gene>
<evidence type="ECO:0000313" key="1">
    <source>
        <dbReference type="EMBL" id="BAY87600.1"/>
    </source>
</evidence>
<keyword evidence="2" id="KW-1185">Reference proteome</keyword>
<keyword evidence="1" id="KW-0614">Plasmid</keyword>
<dbReference type="OrthoDB" id="481734at2"/>
<proteinExistence type="predicted"/>
<accession>A0A1Z4M2A0</accession>
<name>A0A1Z4M2A0_9CYAN</name>
<evidence type="ECO:0000313" key="2">
    <source>
        <dbReference type="Proteomes" id="UP000218418"/>
    </source>
</evidence>
<protein>
    <submittedName>
        <fullName evidence="1">Uncharacterized protein</fullName>
    </submittedName>
</protein>
<reference evidence="1 2" key="1">
    <citation type="submission" date="2017-06" db="EMBL/GenBank/DDBJ databases">
        <title>Genome sequencing of cyanobaciteial culture collection at National Institute for Environmental Studies (NIES).</title>
        <authorList>
            <person name="Hirose Y."/>
            <person name="Shimura Y."/>
            <person name="Fujisawa T."/>
            <person name="Nakamura Y."/>
            <person name="Kawachi M."/>
        </authorList>
    </citation>
    <scope>NUCLEOTIDE SEQUENCE [LARGE SCALE GENOMIC DNA]</scope>
    <source>
        <strain evidence="1 2">NIES-267</strain>
        <plasmid evidence="2">Plasmid1 dna</plasmid>
    </source>
</reference>
<dbReference type="Proteomes" id="UP000218418">
    <property type="component" value="Plasmid plasmid1"/>
</dbReference>
<dbReference type="EMBL" id="AP018228">
    <property type="protein sequence ID" value="BAY87600.1"/>
    <property type="molecule type" value="Genomic_DNA"/>
</dbReference>
<dbReference type="AlphaFoldDB" id="A0A1Z4M2A0"/>